<dbReference type="AlphaFoldDB" id="A0A2I0JYE9"/>
<protein>
    <recommendedName>
        <fullName evidence="2">Zinc knuckle CX2CX4HX4C domain-containing protein</fullName>
    </recommendedName>
</protein>
<evidence type="ECO:0000313" key="3">
    <source>
        <dbReference type="EMBL" id="PKI61368.1"/>
    </source>
</evidence>
<feature type="compositionally biased region" description="Polar residues" evidence="1">
    <location>
        <begin position="136"/>
        <end position="166"/>
    </location>
</feature>
<accession>A0A2I0JYE9</accession>
<keyword evidence="4" id="KW-1185">Reference proteome</keyword>
<proteinExistence type="predicted"/>
<comment type="caution">
    <text evidence="3">The sequence shown here is derived from an EMBL/GenBank/DDBJ whole genome shotgun (WGS) entry which is preliminary data.</text>
</comment>
<feature type="compositionally biased region" description="Pro residues" evidence="1">
    <location>
        <begin position="39"/>
        <end position="54"/>
    </location>
</feature>
<dbReference type="EMBL" id="PGOL01001043">
    <property type="protein sequence ID" value="PKI61368.1"/>
    <property type="molecule type" value="Genomic_DNA"/>
</dbReference>
<feature type="region of interest" description="Disordered" evidence="1">
    <location>
        <begin position="1"/>
        <end position="54"/>
    </location>
</feature>
<feature type="domain" description="Zinc knuckle CX2CX4HX4C" evidence="2">
    <location>
        <begin position="57"/>
        <end position="88"/>
    </location>
</feature>
<feature type="compositionally biased region" description="Basic and acidic residues" evidence="1">
    <location>
        <begin position="198"/>
        <end position="210"/>
    </location>
</feature>
<feature type="region of interest" description="Disordered" evidence="1">
    <location>
        <begin position="136"/>
        <end position="168"/>
    </location>
</feature>
<gene>
    <name evidence="3" type="ORF">CRG98_018216</name>
</gene>
<evidence type="ECO:0000256" key="1">
    <source>
        <dbReference type="SAM" id="MobiDB-lite"/>
    </source>
</evidence>
<dbReference type="Pfam" id="PF14392">
    <property type="entry name" value="zf-CCHC_4"/>
    <property type="match status" value="1"/>
</dbReference>
<reference evidence="3 4" key="1">
    <citation type="submission" date="2017-11" db="EMBL/GenBank/DDBJ databases">
        <title>De-novo sequencing of pomegranate (Punica granatum L.) genome.</title>
        <authorList>
            <person name="Akparov Z."/>
            <person name="Amiraslanov A."/>
            <person name="Hajiyeva S."/>
            <person name="Abbasov M."/>
            <person name="Kaur K."/>
            <person name="Hamwieh A."/>
            <person name="Solovyev V."/>
            <person name="Salamov A."/>
            <person name="Braich B."/>
            <person name="Kosarev P."/>
            <person name="Mahmoud A."/>
            <person name="Hajiyev E."/>
            <person name="Babayeva S."/>
            <person name="Izzatullayeva V."/>
            <person name="Mammadov A."/>
            <person name="Mammadov A."/>
            <person name="Sharifova S."/>
            <person name="Ojaghi J."/>
            <person name="Eynullazada K."/>
            <person name="Bayramov B."/>
            <person name="Abdulazimova A."/>
            <person name="Shahmuradov I."/>
        </authorList>
    </citation>
    <scope>NUCLEOTIDE SEQUENCE [LARGE SCALE GENOMIC DNA]</scope>
    <source>
        <strain evidence="4">cv. AG2017</strain>
        <tissue evidence="3">Leaf</tissue>
    </source>
</reference>
<dbReference type="InterPro" id="IPR025836">
    <property type="entry name" value="Zn_knuckle_CX2CX4HX4C"/>
</dbReference>
<name>A0A2I0JYE9_PUNGR</name>
<organism evidence="3 4">
    <name type="scientific">Punica granatum</name>
    <name type="common">Pomegranate</name>
    <dbReference type="NCBI Taxonomy" id="22663"/>
    <lineage>
        <taxon>Eukaryota</taxon>
        <taxon>Viridiplantae</taxon>
        <taxon>Streptophyta</taxon>
        <taxon>Embryophyta</taxon>
        <taxon>Tracheophyta</taxon>
        <taxon>Spermatophyta</taxon>
        <taxon>Magnoliopsida</taxon>
        <taxon>eudicotyledons</taxon>
        <taxon>Gunneridae</taxon>
        <taxon>Pentapetalae</taxon>
        <taxon>rosids</taxon>
        <taxon>malvids</taxon>
        <taxon>Myrtales</taxon>
        <taxon>Lythraceae</taxon>
        <taxon>Punica</taxon>
    </lineage>
</organism>
<feature type="region of interest" description="Disordered" evidence="1">
    <location>
        <begin position="184"/>
        <end position="214"/>
    </location>
</feature>
<evidence type="ECO:0000259" key="2">
    <source>
        <dbReference type="Pfam" id="PF14392"/>
    </source>
</evidence>
<dbReference type="Proteomes" id="UP000233551">
    <property type="component" value="Unassembled WGS sequence"/>
</dbReference>
<feature type="compositionally biased region" description="Polar residues" evidence="1">
    <location>
        <begin position="26"/>
        <end position="36"/>
    </location>
</feature>
<evidence type="ECO:0000313" key="4">
    <source>
        <dbReference type="Proteomes" id="UP000233551"/>
    </source>
</evidence>
<sequence>MELLSRCAEEGQDMGSAKLQIELKKPNTTPKSSVKRSPSPIPKPTFNPQDTPPPMRNKKKIWVYFKYEFLKTFCYDCGILGHDQTHYPSDSSAAPNIYGPWLRFDNQSDISPPQSSVNLTAPPSSIPAIHCPEFETSSPIYHQSPTPQNPKDNTSLNQSENDTYLTGDNDKTLRVNAATSLSSEKQPIVAGTDAGDSDFLHKGRLESNPKEKRKTRMAACSRAIYTDTLYSGLIETQAQEKARFQEGPCE</sequence>